<comment type="caution">
    <text evidence="1">The sequence shown here is derived from an EMBL/GenBank/DDBJ whole genome shotgun (WGS) entry which is preliminary data.</text>
</comment>
<accession>A0A8H7NSK6</accession>
<sequence length="75" mass="8315">MNLHHCLGHIAPRAIRELVLQGHITGVALLPFSEPETCEMCIRAKSIRKPVLAVREGEHVEELGDEVHSDLWGPA</sequence>
<dbReference type="EMBL" id="JADOXO010000791">
    <property type="protein sequence ID" value="KAF9800296.1"/>
    <property type="molecule type" value="Genomic_DNA"/>
</dbReference>
<name>A0A8H7NSK6_9APHY</name>
<protein>
    <recommendedName>
        <fullName evidence="3">GAG-pre-integrase domain-containing protein</fullName>
    </recommendedName>
</protein>
<gene>
    <name evidence="1" type="ORF">IEO21_10392</name>
</gene>
<organism evidence="1 2">
    <name type="scientific">Rhodonia placenta</name>
    <dbReference type="NCBI Taxonomy" id="104341"/>
    <lineage>
        <taxon>Eukaryota</taxon>
        <taxon>Fungi</taxon>
        <taxon>Dikarya</taxon>
        <taxon>Basidiomycota</taxon>
        <taxon>Agaricomycotina</taxon>
        <taxon>Agaricomycetes</taxon>
        <taxon>Polyporales</taxon>
        <taxon>Adustoporiaceae</taxon>
        <taxon>Rhodonia</taxon>
    </lineage>
</organism>
<reference evidence="1" key="1">
    <citation type="submission" date="2020-11" db="EMBL/GenBank/DDBJ databases">
        <authorList>
            <person name="Koelle M."/>
            <person name="Horta M.A.C."/>
            <person name="Nowrousian M."/>
            <person name="Ohm R.A."/>
            <person name="Benz P."/>
            <person name="Pilgard A."/>
        </authorList>
    </citation>
    <scope>NUCLEOTIDE SEQUENCE</scope>
    <source>
        <strain evidence="1">FPRL280</strain>
    </source>
</reference>
<evidence type="ECO:0008006" key="3">
    <source>
        <dbReference type="Google" id="ProtNLM"/>
    </source>
</evidence>
<evidence type="ECO:0000313" key="2">
    <source>
        <dbReference type="Proteomes" id="UP000639403"/>
    </source>
</evidence>
<evidence type="ECO:0000313" key="1">
    <source>
        <dbReference type="EMBL" id="KAF9800296.1"/>
    </source>
</evidence>
<dbReference type="AlphaFoldDB" id="A0A8H7NSK6"/>
<proteinExistence type="predicted"/>
<dbReference type="Proteomes" id="UP000639403">
    <property type="component" value="Unassembled WGS sequence"/>
</dbReference>
<reference evidence="1" key="2">
    <citation type="journal article" name="Front. Microbiol.">
        <title>Degradative Capacity of Two Strains of Rhodonia placenta: From Phenotype to Genotype.</title>
        <authorList>
            <person name="Kolle M."/>
            <person name="Horta M.A.C."/>
            <person name="Nowrousian M."/>
            <person name="Ohm R.A."/>
            <person name="Benz J.P."/>
            <person name="Pilgard A."/>
        </authorList>
    </citation>
    <scope>NUCLEOTIDE SEQUENCE</scope>
    <source>
        <strain evidence="1">FPRL280</strain>
    </source>
</reference>